<organism evidence="1 2">
    <name type="scientific">Mesorhizobium cantuariense</name>
    <dbReference type="NCBI Taxonomy" id="1300275"/>
    <lineage>
        <taxon>Bacteria</taxon>
        <taxon>Pseudomonadati</taxon>
        <taxon>Pseudomonadota</taxon>
        <taxon>Alphaproteobacteria</taxon>
        <taxon>Hyphomicrobiales</taxon>
        <taxon>Phyllobacteriaceae</taxon>
        <taxon>Mesorhizobium</taxon>
    </lineage>
</organism>
<protein>
    <submittedName>
        <fullName evidence="1">ATP-binding protein</fullName>
    </submittedName>
</protein>
<sequence length="635" mass="70451">MQDRAEELALEIRRGRQSGDIVRTTLRVDDRVLARVTDGIYRRPSSAFRELISNAYDADATEVILQTDAPRFERIVVRDNGLGMSPEVLADLVTHIGGSSKRTAKGKRLGTANLSDPTLSPGGRRLIGKIGIGLFSVAQLTQHFQVITKRRGDDFRTSAVVVLKTHTEEMLAAASDRHAFETGTVTIMSEPATDIETQGTEIVLMEITPQARELLQGLDRWTFLDRAEAGDVDGTPPMPPSYHIGRVARDDADVYLEQPRLPWDASDAPGARFRKLYAAVRQEIRTRKATPNIEESLDHYLGMIWLLSLAVPVPYIDRHPFELTAGDGIGFYSLTSRSADPVELTGTETIGQRLGLTSTVDPVGLFRVLLDEVELLRPISFDKDLHGTSDIGRPLMFFGKVTSGLGAVPPDIGGGALSFEAYLYWNQKITPKENNGCLVRVNNASGVLFDPSFLGYQVSELTRLRQLMSEVFITEGLDAALNIDRESFNYSHPHYQYLQKWVHFAVRQTTNRLKQLNKELLEARRAAVADNRVSRLESLVERVWRDRRGSDAEPPPEVRLAPGGQALLADRERGVLVFNADIFEVEAAARDSTVENTQLEALVKVLSAWGLLDNLSWEDQQSLVADIAAVFGARP</sequence>
<evidence type="ECO:0000313" key="2">
    <source>
        <dbReference type="Proteomes" id="UP001595648"/>
    </source>
</evidence>
<evidence type="ECO:0000313" key="1">
    <source>
        <dbReference type="EMBL" id="MFC3326078.1"/>
    </source>
</evidence>
<comment type="caution">
    <text evidence="1">The sequence shown here is derived from an EMBL/GenBank/DDBJ whole genome shotgun (WGS) entry which is preliminary data.</text>
</comment>
<accession>A0ABV7MZW6</accession>
<keyword evidence="1" id="KW-0067">ATP-binding</keyword>
<gene>
    <name evidence="1" type="ORF">ACFOJ9_30605</name>
</gene>
<dbReference type="RefSeq" id="WP_378984633.1">
    <property type="nucleotide sequence ID" value="NZ_JBHRVD010000001.1"/>
</dbReference>
<reference evidence="2" key="1">
    <citation type="journal article" date="2019" name="Int. J. Syst. Evol. Microbiol.">
        <title>The Global Catalogue of Microorganisms (GCM) 10K type strain sequencing project: providing services to taxonomists for standard genome sequencing and annotation.</title>
        <authorList>
            <consortium name="The Broad Institute Genomics Platform"/>
            <consortium name="The Broad Institute Genome Sequencing Center for Infectious Disease"/>
            <person name="Wu L."/>
            <person name="Ma J."/>
        </authorList>
    </citation>
    <scope>NUCLEOTIDE SEQUENCE [LARGE SCALE GENOMIC DNA]</scope>
    <source>
        <strain evidence="2">ICMP 19515</strain>
    </source>
</reference>
<proteinExistence type="predicted"/>
<dbReference type="Pfam" id="PF13589">
    <property type="entry name" value="HATPase_c_3"/>
    <property type="match status" value="1"/>
</dbReference>
<keyword evidence="2" id="KW-1185">Reference proteome</keyword>
<dbReference type="SUPFAM" id="SSF55874">
    <property type="entry name" value="ATPase domain of HSP90 chaperone/DNA topoisomerase II/histidine kinase"/>
    <property type="match status" value="1"/>
</dbReference>
<dbReference type="Gene3D" id="3.30.565.10">
    <property type="entry name" value="Histidine kinase-like ATPase, C-terminal domain"/>
    <property type="match status" value="1"/>
</dbReference>
<name>A0ABV7MZW6_9HYPH</name>
<dbReference type="GO" id="GO:0005524">
    <property type="term" value="F:ATP binding"/>
    <property type="evidence" value="ECO:0007669"/>
    <property type="project" value="UniProtKB-KW"/>
</dbReference>
<dbReference type="Proteomes" id="UP001595648">
    <property type="component" value="Unassembled WGS sequence"/>
</dbReference>
<keyword evidence="1" id="KW-0547">Nucleotide-binding</keyword>
<dbReference type="InterPro" id="IPR036890">
    <property type="entry name" value="HATPase_C_sf"/>
</dbReference>
<dbReference type="EMBL" id="JBHRVD010000001">
    <property type="protein sequence ID" value="MFC3326078.1"/>
    <property type="molecule type" value="Genomic_DNA"/>
</dbReference>